<dbReference type="EMBL" id="WTYL01000002">
    <property type="protein sequence ID" value="MXP44188.1"/>
    <property type="molecule type" value="Genomic_DNA"/>
</dbReference>
<comment type="caution">
    <text evidence="2">The sequence shown here is derived from an EMBL/GenBank/DDBJ whole genome shotgun (WGS) entry which is preliminary data.</text>
</comment>
<keyword evidence="3" id="KW-1185">Reference proteome</keyword>
<protein>
    <recommendedName>
        <fullName evidence="4">Lipoprotein</fullName>
    </recommendedName>
</protein>
<dbReference type="RefSeq" id="WP_160755814.1">
    <property type="nucleotide sequence ID" value="NZ_WTYL01000002.1"/>
</dbReference>
<dbReference type="PROSITE" id="PS51257">
    <property type="entry name" value="PROKAR_LIPOPROTEIN"/>
    <property type="match status" value="1"/>
</dbReference>
<proteinExistence type="predicted"/>
<evidence type="ECO:0000313" key="2">
    <source>
        <dbReference type="EMBL" id="MXP44188.1"/>
    </source>
</evidence>
<organism evidence="2 3">
    <name type="scientific">Allopontixanthobacter sediminis</name>
    <dbReference type="NCBI Taxonomy" id="1689985"/>
    <lineage>
        <taxon>Bacteria</taxon>
        <taxon>Pseudomonadati</taxon>
        <taxon>Pseudomonadota</taxon>
        <taxon>Alphaproteobacteria</taxon>
        <taxon>Sphingomonadales</taxon>
        <taxon>Erythrobacteraceae</taxon>
        <taxon>Allopontixanthobacter</taxon>
    </lineage>
</organism>
<dbReference type="Proteomes" id="UP000431922">
    <property type="component" value="Unassembled WGS sequence"/>
</dbReference>
<feature type="chain" id="PRO_5032559728" description="Lipoprotein" evidence="1">
    <location>
        <begin position="20"/>
        <end position="164"/>
    </location>
</feature>
<sequence length="164" mass="16984">MNRIYAPLGVLALALAACAPDPSPEPTDPATSAAGPEIPEGTFLLSPLSAAEIEAANLPQELGCAFETGDDILLAAKAYVGENQRGLGVMKINGFTEAVQTPHTGGFGTMSDRGEFEGRGLTVDVEPSGDNLAEMEGSRYDAQMTVTRVGADDQVIDGIWSCGP</sequence>
<evidence type="ECO:0000256" key="1">
    <source>
        <dbReference type="SAM" id="SignalP"/>
    </source>
</evidence>
<name>A0A845B1P0_9SPHN</name>
<feature type="signal peptide" evidence="1">
    <location>
        <begin position="1"/>
        <end position="19"/>
    </location>
</feature>
<gene>
    <name evidence="2" type="ORF">GRI65_06945</name>
</gene>
<keyword evidence="1" id="KW-0732">Signal</keyword>
<dbReference type="AlphaFoldDB" id="A0A845B1P0"/>
<evidence type="ECO:0000313" key="3">
    <source>
        <dbReference type="Proteomes" id="UP000431922"/>
    </source>
</evidence>
<accession>A0A845B1P0</accession>
<reference evidence="2 3" key="1">
    <citation type="submission" date="2019-12" db="EMBL/GenBank/DDBJ databases">
        <title>Genomic-based taxomic classification of the family Erythrobacteraceae.</title>
        <authorList>
            <person name="Xu L."/>
        </authorList>
    </citation>
    <scope>NUCLEOTIDE SEQUENCE [LARGE SCALE GENOMIC DNA]</scope>
    <source>
        <strain evidence="2 3">KCTC 42453</strain>
    </source>
</reference>
<evidence type="ECO:0008006" key="4">
    <source>
        <dbReference type="Google" id="ProtNLM"/>
    </source>
</evidence>